<evidence type="ECO:0000256" key="1">
    <source>
        <dbReference type="ARBA" id="ARBA00012513"/>
    </source>
</evidence>
<feature type="region of interest" description="Disordered" evidence="10">
    <location>
        <begin position="355"/>
        <end position="433"/>
    </location>
</feature>
<comment type="catalytic activity">
    <reaction evidence="8">
        <text>L-seryl-[protein] + ATP = O-phospho-L-seryl-[protein] + ADP + H(+)</text>
        <dbReference type="Rhea" id="RHEA:17989"/>
        <dbReference type="Rhea" id="RHEA-COMP:9863"/>
        <dbReference type="Rhea" id="RHEA-COMP:11604"/>
        <dbReference type="ChEBI" id="CHEBI:15378"/>
        <dbReference type="ChEBI" id="CHEBI:29999"/>
        <dbReference type="ChEBI" id="CHEBI:30616"/>
        <dbReference type="ChEBI" id="CHEBI:83421"/>
        <dbReference type="ChEBI" id="CHEBI:456216"/>
        <dbReference type="EC" id="2.7.11.1"/>
    </reaction>
</comment>
<comment type="catalytic activity">
    <reaction evidence="7">
        <text>L-threonyl-[protein] + ATP = O-phospho-L-threonyl-[protein] + ADP + H(+)</text>
        <dbReference type="Rhea" id="RHEA:46608"/>
        <dbReference type="Rhea" id="RHEA-COMP:11060"/>
        <dbReference type="Rhea" id="RHEA-COMP:11605"/>
        <dbReference type="ChEBI" id="CHEBI:15378"/>
        <dbReference type="ChEBI" id="CHEBI:30013"/>
        <dbReference type="ChEBI" id="CHEBI:30616"/>
        <dbReference type="ChEBI" id="CHEBI:61977"/>
        <dbReference type="ChEBI" id="CHEBI:456216"/>
        <dbReference type="EC" id="2.7.11.1"/>
    </reaction>
</comment>
<dbReference type="SMART" id="SM00220">
    <property type="entry name" value="S_TKc"/>
    <property type="match status" value="1"/>
</dbReference>
<sequence length="433" mass="45119">MDGPGLLGGRYELRDILGFGGMAEVRDGWDTRLDRAVAVKLLYPGLSSQPETRERFTVEARSAAALNHPDIVSIFDFGDDDESPFIVMERLPGETLGDRIELGQLSSAEVREVLCSVLSALSAAHAAGMLHRDVKPGNVLLTSSGGVKLADFGIAKTPGGAHTTTGQIVGTLAYLSPERIASKPASIADDLYAVGVVGYEALTGEKPFQQDEIMPLARAILEEDPVPLTTLRPDVDPDLAAVIERAMSRDPQRRFATADDMRDALTGGAARRFTPARPVAFAAPVSQPPVSAPSTGSTSRPITRVFDAPTDTFPAVSTSAVDDGHRAGRGRAVAVASAVLCSMAALVVVFGLDRSPTSTPSDTEPVSISTPAAPPPAPPPPAPLTVTQLAPAPVVEPQAPAPAPVIEQATQQKERGGNNGNGKGNGNGTKKPK</sequence>
<keyword evidence="3" id="KW-0808">Transferase</keyword>
<keyword evidence="4 9" id="KW-0547">Nucleotide-binding</keyword>
<dbReference type="CDD" id="cd14014">
    <property type="entry name" value="STKc_PknB_like"/>
    <property type="match status" value="1"/>
</dbReference>
<evidence type="ECO:0000256" key="2">
    <source>
        <dbReference type="ARBA" id="ARBA00022527"/>
    </source>
</evidence>
<evidence type="ECO:0000256" key="4">
    <source>
        <dbReference type="ARBA" id="ARBA00022741"/>
    </source>
</evidence>
<evidence type="ECO:0000256" key="5">
    <source>
        <dbReference type="ARBA" id="ARBA00022777"/>
    </source>
</evidence>
<dbReference type="PROSITE" id="PS50011">
    <property type="entry name" value="PROTEIN_KINASE_DOM"/>
    <property type="match status" value="1"/>
</dbReference>
<dbReference type="GO" id="GO:0080090">
    <property type="term" value="P:regulation of primary metabolic process"/>
    <property type="evidence" value="ECO:0007669"/>
    <property type="project" value="UniProtKB-ARBA"/>
</dbReference>
<evidence type="ECO:0000256" key="3">
    <source>
        <dbReference type="ARBA" id="ARBA00022679"/>
    </source>
</evidence>
<feature type="domain" description="Protein kinase" evidence="11">
    <location>
        <begin position="11"/>
        <end position="266"/>
    </location>
</feature>
<evidence type="ECO:0000256" key="8">
    <source>
        <dbReference type="ARBA" id="ARBA00048679"/>
    </source>
</evidence>
<dbReference type="InterPro" id="IPR000719">
    <property type="entry name" value="Prot_kinase_dom"/>
</dbReference>
<dbReference type="SUPFAM" id="SSF56112">
    <property type="entry name" value="Protein kinase-like (PK-like)"/>
    <property type="match status" value="1"/>
</dbReference>
<dbReference type="AlphaFoldDB" id="A0A7I7RZA4"/>
<dbReference type="PROSITE" id="PS00107">
    <property type="entry name" value="PROTEIN_KINASE_ATP"/>
    <property type="match status" value="1"/>
</dbReference>
<gene>
    <name evidence="12" type="ORF">MARA_29980</name>
</gene>
<dbReference type="PANTHER" id="PTHR43289">
    <property type="entry name" value="MITOGEN-ACTIVATED PROTEIN KINASE KINASE KINASE 20-RELATED"/>
    <property type="match status" value="1"/>
</dbReference>
<feature type="compositionally biased region" description="Pro residues" evidence="10">
    <location>
        <begin position="372"/>
        <end position="383"/>
    </location>
</feature>
<dbReference type="EMBL" id="AP022593">
    <property type="protein sequence ID" value="BBY49530.1"/>
    <property type="molecule type" value="Genomic_DNA"/>
</dbReference>
<dbReference type="PROSITE" id="PS00108">
    <property type="entry name" value="PROTEIN_KINASE_ST"/>
    <property type="match status" value="1"/>
</dbReference>
<dbReference type="FunFam" id="3.30.200.20:FF:000035">
    <property type="entry name" value="Serine/threonine protein kinase Stk1"/>
    <property type="match status" value="1"/>
</dbReference>
<dbReference type="PANTHER" id="PTHR43289:SF6">
    <property type="entry name" value="SERINE_THREONINE-PROTEIN KINASE NEKL-3"/>
    <property type="match status" value="1"/>
</dbReference>
<keyword evidence="6 9" id="KW-0067">ATP-binding</keyword>
<keyword evidence="5 12" id="KW-0418">Kinase</keyword>
<organism evidence="12 13">
    <name type="scientific">Mycolicibacterium arabiense</name>
    <dbReference type="NCBI Taxonomy" id="1286181"/>
    <lineage>
        <taxon>Bacteria</taxon>
        <taxon>Bacillati</taxon>
        <taxon>Actinomycetota</taxon>
        <taxon>Actinomycetes</taxon>
        <taxon>Mycobacteriales</taxon>
        <taxon>Mycobacteriaceae</taxon>
        <taxon>Mycolicibacterium</taxon>
    </lineage>
</organism>
<dbReference type="Pfam" id="PF00069">
    <property type="entry name" value="Pkinase"/>
    <property type="match status" value="1"/>
</dbReference>
<evidence type="ECO:0000313" key="13">
    <source>
        <dbReference type="Proteomes" id="UP000467428"/>
    </source>
</evidence>
<proteinExistence type="predicted"/>
<feature type="compositionally biased region" description="Gly residues" evidence="10">
    <location>
        <begin position="417"/>
        <end position="427"/>
    </location>
</feature>
<protein>
    <recommendedName>
        <fullName evidence="1">non-specific serine/threonine protein kinase</fullName>
        <ecNumber evidence="1">2.7.11.1</ecNumber>
    </recommendedName>
</protein>
<dbReference type="Gene3D" id="1.10.510.10">
    <property type="entry name" value="Transferase(Phosphotransferase) domain 1"/>
    <property type="match status" value="1"/>
</dbReference>
<dbReference type="GO" id="GO:0004674">
    <property type="term" value="F:protein serine/threonine kinase activity"/>
    <property type="evidence" value="ECO:0007669"/>
    <property type="project" value="UniProtKB-KW"/>
</dbReference>
<keyword evidence="2" id="KW-0723">Serine/threonine-protein kinase</keyword>
<dbReference type="RefSeq" id="WP_163919152.1">
    <property type="nucleotide sequence ID" value="NZ_AP022593.1"/>
</dbReference>
<dbReference type="EC" id="2.7.11.1" evidence="1"/>
<feature type="compositionally biased region" description="Low complexity" evidence="10">
    <location>
        <begin position="384"/>
        <end position="409"/>
    </location>
</feature>
<name>A0A7I7RZA4_9MYCO</name>
<accession>A0A7I7RZA4</accession>
<reference evidence="12 13" key="1">
    <citation type="journal article" date="2019" name="Emerg. Microbes Infect.">
        <title>Comprehensive subspecies identification of 175 nontuberculous mycobacteria species based on 7547 genomic profiles.</title>
        <authorList>
            <person name="Matsumoto Y."/>
            <person name="Kinjo T."/>
            <person name="Motooka D."/>
            <person name="Nabeya D."/>
            <person name="Jung N."/>
            <person name="Uechi K."/>
            <person name="Horii T."/>
            <person name="Iida T."/>
            <person name="Fujita J."/>
            <person name="Nakamura S."/>
        </authorList>
    </citation>
    <scope>NUCLEOTIDE SEQUENCE [LARGE SCALE GENOMIC DNA]</scope>
    <source>
        <strain evidence="12 13">JCM 18538</strain>
    </source>
</reference>
<dbReference type="Proteomes" id="UP000467428">
    <property type="component" value="Chromosome"/>
</dbReference>
<evidence type="ECO:0000256" key="7">
    <source>
        <dbReference type="ARBA" id="ARBA00047899"/>
    </source>
</evidence>
<keyword evidence="13" id="KW-1185">Reference proteome</keyword>
<evidence type="ECO:0000256" key="10">
    <source>
        <dbReference type="SAM" id="MobiDB-lite"/>
    </source>
</evidence>
<dbReference type="GO" id="GO:0005524">
    <property type="term" value="F:ATP binding"/>
    <property type="evidence" value="ECO:0007669"/>
    <property type="project" value="UniProtKB-UniRule"/>
</dbReference>
<feature type="compositionally biased region" description="Polar residues" evidence="10">
    <location>
        <begin position="355"/>
        <end position="369"/>
    </location>
</feature>
<feature type="binding site" evidence="9">
    <location>
        <position position="40"/>
    </location>
    <ligand>
        <name>ATP</name>
        <dbReference type="ChEBI" id="CHEBI:30616"/>
    </ligand>
</feature>
<dbReference type="InterPro" id="IPR017441">
    <property type="entry name" value="Protein_kinase_ATP_BS"/>
</dbReference>
<dbReference type="KEGG" id="marz:MARA_29980"/>
<geneLocation type="plasmid" evidence="13">
    <name>pjcm18538 dna</name>
</geneLocation>
<dbReference type="InterPro" id="IPR011009">
    <property type="entry name" value="Kinase-like_dom_sf"/>
</dbReference>
<evidence type="ECO:0000256" key="6">
    <source>
        <dbReference type="ARBA" id="ARBA00022840"/>
    </source>
</evidence>
<dbReference type="InterPro" id="IPR008271">
    <property type="entry name" value="Ser/Thr_kinase_AS"/>
</dbReference>
<evidence type="ECO:0000256" key="9">
    <source>
        <dbReference type="PROSITE-ProRule" id="PRU10141"/>
    </source>
</evidence>
<dbReference type="Gene3D" id="3.30.200.20">
    <property type="entry name" value="Phosphorylase Kinase, domain 1"/>
    <property type="match status" value="1"/>
</dbReference>
<evidence type="ECO:0000313" key="12">
    <source>
        <dbReference type="EMBL" id="BBY49530.1"/>
    </source>
</evidence>
<evidence type="ECO:0000259" key="11">
    <source>
        <dbReference type="PROSITE" id="PS50011"/>
    </source>
</evidence>